<dbReference type="PANTHER" id="PTHR31973:SF199">
    <property type="entry name" value="SWIM-TYPE DOMAIN-CONTAINING PROTEIN"/>
    <property type="match status" value="1"/>
</dbReference>
<reference evidence="4" key="2">
    <citation type="submission" date="2025-08" db="UniProtKB">
        <authorList>
            <consortium name="RefSeq"/>
        </authorList>
    </citation>
    <scope>IDENTIFICATION</scope>
</reference>
<evidence type="ECO:0000313" key="3">
    <source>
        <dbReference type="Proteomes" id="UP000694861"/>
    </source>
</evidence>
<dbReference type="GeneID" id="103335580"/>
<keyword evidence="3" id="KW-1185">Reference proteome</keyword>
<feature type="compositionally biased region" description="Basic and acidic residues" evidence="1">
    <location>
        <begin position="320"/>
        <end position="330"/>
    </location>
</feature>
<dbReference type="Proteomes" id="UP000694861">
    <property type="component" value="Linkage group LG6"/>
</dbReference>
<gene>
    <name evidence="4" type="primary">LOC103335580</name>
</gene>
<feature type="compositionally biased region" description="Basic and acidic residues" evidence="1">
    <location>
        <begin position="267"/>
        <end position="276"/>
    </location>
</feature>
<dbReference type="RefSeq" id="XP_008236814.1">
    <property type="nucleotide sequence ID" value="XM_008238592.1"/>
</dbReference>
<organism evidence="3 4">
    <name type="scientific">Prunus mume</name>
    <name type="common">Japanese apricot</name>
    <name type="synonym">Armeniaca mume</name>
    <dbReference type="NCBI Taxonomy" id="102107"/>
    <lineage>
        <taxon>Eukaryota</taxon>
        <taxon>Viridiplantae</taxon>
        <taxon>Streptophyta</taxon>
        <taxon>Embryophyta</taxon>
        <taxon>Tracheophyta</taxon>
        <taxon>Spermatophyta</taxon>
        <taxon>Magnoliopsida</taxon>
        <taxon>eudicotyledons</taxon>
        <taxon>Gunneridae</taxon>
        <taxon>Pentapetalae</taxon>
        <taxon>rosids</taxon>
        <taxon>fabids</taxon>
        <taxon>Rosales</taxon>
        <taxon>Rosaceae</taxon>
        <taxon>Amygdaloideae</taxon>
        <taxon>Amygdaleae</taxon>
        <taxon>Prunus</taxon>
    </lineage>
</organism>
<proteinExistence type="predicted"/>
<evidence type="ECO:0000256" key="1">
    <source>
        <dbReference type="SAM" id="MobiDB-lite"/>
    </source>
</evidence>
<feature type="compositionally biased region" description="Basic residues" evidence="1">
    <location>
        <begin position="233"/>
        <end position="242"/>
    </location>
</feature>
<evidence type="ECO:0000259" key="2">
    <source>
        <dbReference type="Pfam" id="PF10551"/>
    </source>
</evidence>
<protein>
    <submittedName>
        <fullName evidence="4">Uncharacterized protein LOC103335580</fullName>
    </submittedName>
</protein>
<dbReference type="InterPro" id="IPR018289">
    <property type="entry name" value="MULE_transposase_dom"/>
</dbReference>
<dbReference type="PANTHER" id="PTHR31973">
    <property type="entry name" value="POLYPROTEIN, PUTATIVE-RELATED"/>
    <property type="match status" value="1"/>
</dbReference>
<feature type="region of interest" description="Disordered" evidence="1">
    <location>
        <begin position="227"/>
        <end position="330"/>
    </location>
</feature>
<name>A0ABM0PAP0_PRUMU</name>
<dbReference type="Pfam" id="PF10551">
    <property type="entry name" value="MULE"/>
    <property type="match status" value="1"/>
</dbReference>
<reference evidence="3" key="1">
    <citation type="journal article" date="2012" name="Nat. Commun.">
        <title>The genome of Prunus mume.</title>
        <authorList>
            <person name="Zhang Q."/>
            <person name="Chen W."/>
            <person name="Sun L."/>
            <person name="Zhao F."/>
            <person name="Huang B."/>
            <person name="Yang W."/>
            <person name="Tao Y."/>
            <person name="Wang J."/>
            <person name="Yuan Z."/>
            <person name="Fan G."/>
            <person name="Xing Z."/>
            <person name="Han C."/>
            <person name="Pan H."/>
            <person name="Zhong X."/>
            <person name="Shi W."/>
            <person name="Liang X."/>
            <person name="Du D."/>
            <person name="Sun F."/>
            <person name="Xu Z."/>
            <person name="Hao R."/>
            <person name="Lv T."/>
            <person name="Lv Y."/>
            <person name="Zheng Z."/>
            <person name="Sun M."/>
            <person name="Luo L."/>
            <person name="Cai M."/>
            <person name="Gao Y."/>
            <person name="Wang J."/>
            <person name="Yin Y."/>
            <person name="Xu X."/>
            <person name="Cheng T."/>
            <person name="Wang J."/>
        </authorList>
    </citation>
    <scope>NUCLEOTIDE SEQUENCE [LARGE SCALE GENOMIC DNA]</scope>
</reference>
<accession>A0ABM0PAP0</accession>
<evidence type="ECO:0000313" key="4">
    <source>
        <dbReference type="RefSeq" id="XP_008236814.1"/>
    </source>
</evidence>
<sequence length="330" mass="38042">MNGNEWVQVKKLVDEHDCGTVDHNFHANSTWARQKATSISEGTFEKQYELLWDYAAKLRRTNVGSTVIIKCELEGERPRQLLYAVGVDPNNDMYPIVYVVDEVENYETWSWFCQLLAEDLGIENSSGYVFITDKQKGLIDVVHDHFPNAEHRHCLKNLEANFCLLVTEDWIPCKHACAVIGQLNGDHIAYVDACYKKEAFMRAYSPMVHPMTSEDLWPKCHRPPLLPPLYHKQPGRPRKKRMRSAEDKEEDPDFVDSAYEQSENECELLRKDDKAFENYVDQPEVVEDPNAPMDEDQESTDVAKSDVESLDSSSYDEDDGNQKKNEEEIA</sequence>
<feature type="domain" description="MULE transposase" evidence="2">
    <location>
        <begin position="80"/>
        <end position="158"/>
    </location>
</feature>